<name>A0A6V8K1J0_9ACTN</name>
<evidence type="ECO:0000313" key="2">
    <source>
        <dbReference type="EMBL" id="GFJ77450.1"/>
    </source>
</evidence>
<reference evidence="2 3" key="1">
    <citation type="submission" date="2020-03" db="EMBL/GenBank/DDBJ databases">
        <title>Whole genome shotgun sequence of Phytohabitans houttuyneae NBRC 108639.</title>
        <authorList>
            <person name="Komaki H."/>
            <person name="Tamura T."/>
        </authorList>
    </citation>
    <scope>NUCLEOTIDE SEQUENCE [LARGE SCALE GENOMIC DNA]</scope>
    <source>
        <strain evidence="2 3">NBRC 108639</strain>
    </source>
</reference>
<feature type="compositionally biased region" description="Polar residues" evidence="1">
    <location>
        <begin position="212"/>
        <end position="225"/>
    </location>
</feature>
<keyword evidence="3" id="KW-1185">Reference proteome</keyword>
<evidence type="ECO:0000313" key="3">
    <source>
        <dbReference type="Proteomes" id="UP000482800"/>
    </source>
</evidence>
<reference evidence="2 3" key="2">
    <citation type="submission" date="2020-03" db="EMBL/GenBank/DDBJ databases">
        <authorList>
            <person name="Ichikawa N."/>
            <person name="Kimura A."/>
            <person name="Kitahashi Y."/>
            <person name="Uohara A."/>
        </authorList>
    </citation>
    <scope>NUCLEOTIDE SEQUENCE [LARGE SCALE GENOMIC DNA]</scope>
    <source>
        <strain evidence="2 3">NBRC 108639</strain>
    </source>
</reference>
<evidence type="ECO:0000256" key="1">
    <source>
        <dbReference type="SAM" id="MobiDB-lite"/>
    </source>
</evidence>
<dbReference type="RefSeq" id="WP_173054860.1">
    <property type="nucleotide sequence ID" value="NZ_BAABGO010000053.1"/>
</dbReference>
<sequence>MTDVTSSPVPTTPADADAVPATAHDAEPAVQGSVVELILASAWFAVDGQAAPPPAWLRDIAARMIGDVGPLAGIDTPAGMHRWLVGFVDRSRADADAAHADAEQARQAVDDFHADVRRRAAQAIHAGQVCLTGTNHVLDELGVEELAERYRVSLLVPVTVSVYAHDVDEAYHLAEQVVRDDLSGAVVDIATGAMRQAGAEASGHVDPAFLPQSGTNATTDLTPAF</sequence>
<proteinExistence type="predicted"/>
<dbReference type="EMBL" id="BLPF01000001">
    <property type="protein sequence ID" value="GFJ77450.1"/>
    <property type="molecule type" value="Genomic_DNA"/>
</dbReference>
<dbReference type="AlphaFoldDB" id="A0A6V8K1J0"/>
<feature type="region of interest" description="Disordered" evidence="1">
    <location>
        <begin position="1"/>
        <end position="23"/>
    </location>
</feature>
<protein>
    <submittedName>
        <fullName evidence="2">Uncharacterized protein</fullName>
    </submittedName>
</protein>
<feature type="region of interest" description="Disordered" evidence="1">
    <location>
        <begin position="206"/>
        <end position="225"/>
    </location>
</feature>
<dbReference type="Proteomes" id="UP000482800">
    <property type="component" value="Unassembled WGS sequence"/>
</dbReference>
<accession>A0A6V8K1J0</accession>
<gene>
    <name evidence="2" type="ORF">Phou_016300</name>
</gene>
<comment type="caution">
    <text evidence="2">The sequence shown here is derived from an EMBL/GenBank/DDBJ whole genome shotgun (WGS) entry which is preliminary data.</text>
</comment>
<organism evidence="2 3">
    <name type="scientific">Phytohabitans houttuyneae</name>
    <dbReference type="NCBI Taxonomy" id="1076126"/>
    <lineage>
        <taxon>Bacteria</taxon>
        <taxon>Bacillati</taxon>
        <taxon>Actinomycetota</taxon>
        <taxon>Actinomycetes</taxon>
        <taxon>Micromonosporales</taxon>
        <taxon>Micromonosporaceae</taxon>
    </lineage>
</organism>